<dbReference type="Pfam" id="PF00400">
    <property type="entry name" value="WD40"/>
    <property type="match status" value="3"/>
</dbReference>
<dbReference type="SMART" id="SM00320">
    <property type="entry name" value="WD40"/>
    <property type="match status" value="2"/>
</dbReference>
<name>A0A165ED33_EXIGL</name>
<evidence type="ECO:0000256" key="3">
    <source>
        <dbReference type="PROSITE-ProRule" id="PRU00221"/>
    </source>
</evidence>
<keyword evidence="5" id="KW-1185">Reference proteome</keyword>
<dbReference type="PROSITE" id="PS50082">
    <property type="entry name" value="WD_REPEATS_2"/>
    <property type="match status" value="2"/>
</dbReference>
<feature type="repeat" description="WD" evidence="3">
    <location>
        <begin position="44"/>
        <end position="84"/>
    </location>
</feature>
<dbReference type="InterPro" id="IPR015943">
    <property type="entry name" value="WD40/YVTN_repeat-like_dom_sf"/>
</dbReference>
<evidence type="ECO:0000256" key="1">
    <source>
        <dbReference type="ARBA" id="ARBA00022574"/>
    </source>
</evidence>
<feature type="repeat" description="WD" evidence="3">
    <location>
        <begin position="1"/>
        <end position="36"/>
    </location>
</feature>
<dbReference type="PANTHER" id="PTHR19848:SF8">
    <property type="entry name" value="F-BOX AND WD REPEAT DOMAIN CONTAINING 7"/>
    <property type="match status" value="1"/>
</dbReference>
<dbReference type="PROSITE" id="PS50294">
    <property type="entry name" value="WD_REPEATS_REGION"/>
    <property type="match status" value="2"/>
</dbReference>
<evidence type="ECO:0000313" key="4">
    <source>
        <dbReference type="EMBL" id="KZV86644.1"/>
    </source>
</evidence>
<reference evidence="4 5" key="1">
    <citation type="journal article" date="2016" name="Mol. Biol. Evol.">
        <title>Comparative Genomics of Early-Diverging Mushroom-Forming Fungi Provides Insights into the Origins of Lignocellulose Decay Capabilities.</title>
        <authorList>
            <person name="Nagy L.G."/>
            <person name="Riley R."/>
            <person name="Tritt A."/>
            <person name="Adam C."/>
            <person name="Daum C."/>
            <person name="Floudas D."/>
            <person name="Sun H."/>
            <person name="Yadav J.S."/>
            <person name="Pangilinan J."/>
            <person name="Larsson K.H."/>
            <person name="Matsuura K."/>
            <person name="Barry K."/>
            <person name="Labutti K."/>
            <person name="Kuo R."/>
            <person name="Ohm R.A."/>
            <person name="Bhattacharya S.S."/>
            <person name="Shirouzu T."/>
            <person name="Yoshinaga Y."/>
            <person name="Martin F.M."/>
            <person name="Grigoriev I.V."/>
            <person name="Hibbett D.S."/>
        </authorList>
    </citation>
    <scope>NUCLEOTIDE SEQUENCE [LARGE SCALE GENOMIC DNA]</scope>
    <source>
        <strain evidence="4 5">HHB12029</strain>
    </source>
</reference>
<dbReference type="InParanoid" id="A0A165ED33"/>
<feature type="non-terminal residue" evidence="4">
    <location>
        <position position="101"/>
    </location>
</feature>
<dbReference type="EMBL" id="KV426149">
    <property type="protein sequence ID" value="KZV86644.1"/>
    <property type="molecule type" value="Genomic_DNA"/>
</dbReference>
<dbReference type="Proteomes" id="UP000077266">
    <property type="component" value="Unassembled WGS sequence"/>
</dbReference>
<evidence type="ECO:0000313" key="5">
    <source>
        <dbReference type="Proteomes" id="UP000077266"/>
    </source>
</evidence>
<gene>
    <name evidence="4" type="ORF">EXIGLDRAFT_579545</name>
</gene>
<dbReference type="OrthoDB" id="6262491at2759"/>
<dbReference type="PANTHER" id="PTHR19848">
    <property type="entry name" value="WD40 REPEAT PROTEIN"/>
    <property type="match status" value="1"/>
</dbReference>
<dbReference type="Gene3D" id="2.130.10.10">
    <property type="entry name" value="YVTN repeat-like/Quinoprotein amine dehydrogenase"/>
    <property type="match status" value="1"/>
</dbReference>
<proteinExistence type="predicted"/>
<protein>
    <submittedName>
        <fullName evidence="4">WD40 repeat-like protein</fullName>
    </submittedName>
</protein>
<dbReference type="AlphaFoldDB" id="A0A165ED33"/>
<evidence type="ECO:0000256" key="2">
    <source>
        <dbReference type="ARBA" id="ARBA00022737"/>
    </source>
</evidence>
<dbReference type="InterPro" id="IPR036322">
    <property type="entry name" value="WD40_repeat_dom_sf"/>
</dbReference>
<dbReference type="InterPro" id="IPR001680">
    <property type="entry name" value="WD40_rpt"/>
</dbReference>
<dbReference type="SUPFAM" id="SSF50978">
    <property type="entry name" value="WD40 repeat-like"/>
    <property type="match status" value="1"/>
</dbReference>
<keyword evidence="1 3" id="KW-0853">WD repeat</keyword>
<accession>A0A165ED33</accession>
<keyword evidence="2" id="KW-0677">Repeat</keyword>
<sequence length="101" mass="10828">LLGHTDWVFSVAFSPAAWHIVSGSEDATIRVWSTETCTTVLGPLHGHSDSVWSVAYHPDGSRISGSFDLTVRVWDSLTGDHILTLGGHPGIIRSVAYSPDG</sequence>
<dbReference type="STRING" id="1314781.A0A165ED33"/>
<feature type="non-terminal residue" evidence="4">
    <location>
        <position position="1"/>
    </location>
</feature>
<organism evidence="4 5">
    <name type="scientific">Exidia glandulosa HHB12029</name>
    <dbReference type="NCBI Taxonomy" id="1314781"/>
    <lineage>
        <taxon>Eukaryota</taxon>
        <taxon>Fungi</taxon>
        <taxon>Dikarya</taxon>
        <taxon>Basidiomycota</taxon>
        <taxon>Agaricomycotina</taxon>
        <taxon>Agaricomycetes</taxon>
        <taxon>Auriculariales</taxon>
        <taxon>Exidiaceae</taxon>
        <taxon>Exidia</taxon>
    </lineage>
</organism>